<comment type="caution">
    <text evidence="2">The sequence shown here is derived from an EMBL/GenBank/DDBJ whole genome shotgun (WGS) entry which is preliminary data.</text>
</comment>
<organism evidence="2">
    <name type="scientific">marine sediment metagenome</name>
    <dbReference type="NCBI Taxonomy" id="412755"/>
    <lineage>
        <taxon>unclassified sequences</taxon>
        <taxon>metagenomes</taxon>
        <taxon>ecological metagenomes</taxon>
    </lineage>
</organism>
<dbReference type="InterPro" id="IPR039448">
    <property type="entry name" value="Beta_helix"/>
</dbReference>
<gene>
    <name evidence="2" type="ORF">S12H4_45590</name>
</gene>
<dbReference type="EMBL" id="BARW01028205">
    <property type="protein sequence ID" value="GAJ10376.1"/>
    <property type="molecule type" value="Genomic_DNA"/>
</dbReference>
<dbReference type="InterPro" id="IPR012334">
    <property type="entry name" value="Pectin_lyas_fold"/>
</dbReference>
<dbReference type="InterPro" id="IPR011050">
    <property type="entry name" value="Pectin_lyase_fold/virulence"/>
</dbReference>
<reference evidence="2" key="1">
    <citation type="journal article" date="2014" name="Front. Microbiol.">
        <title>High frequency of phylogenetically diverse reductive dehalogenase-homologous genes in deep subseafloor sedimentary metagenomes.</title>
        <authorList>
            <person name="Kawai M."/>
            <person name="Futagami T."/>
            <person name="Toyoda A."/>
            <person name="Takaki Y."/>
            <person name="Nishi S."/>
            <person name="Hori S."/>
            <person name="Arai W."/>
            <person name="Tsubouchi T."/>
            <person name="Morono Y."/>
            <person name="Uchiyama I."/>
            <person name="Ito T."/>
            <person name="Fujiyama A."/>
            <person name="Inagaki F."/>
            <person name="Takami H."/>
        </authorList>
    </citation>
    <scope>NUCLEOTIDE SEQUENCE</scope>
    <source>
        <strain evidence="2">Expedition CK06-06</strain>
    </source>
</reference>
<proteinExistence type="predicted"/>
<dbReference type="Gene3D" id="2.160.20.10">
    <property type="entry name" value="Single-stranded right-handed beta-helix, Pectin lyase-like"/>
    <property type="match status" value="1"/>
</dbReference>
<dbReference type="Pfam" id="PF13229">
    <property type="entry name" value="Beta_helix"/>
    <property type="match status" value="1"/>
</dbReference>
<sequence>SDITTSQVWTVDNTYHVIADVNVQALLVIEPGTVVQFASGKSMSVNNGGTLISVGTPNSPVIYTSDSATPGYNDYYCPIYIEETASVSTKVAYSYIEYAYAGIVVLDKRLDTSIENNCFYNNVYGIVEQGIEHTDISNNLIFASYYSGIEVFLESTTGHADSNSHILIENNTCDYYQDCGITVHGVPDSNDAGLVVLVNNIVSESYQYGLNLVDGYMYAFVLNTGYYGNANNKNWEFDETDPVIETEFPYRERY</sequence>
<feature type="non-terminal residue" evidence="2">
    <location>
        <position position="1"/>
    </location>
</feature>
<accession>X1VAQ8</accession>
<feature type="non-terminal residue" evidence="2">
    <location>
        <position position="254"/>
    </location>
</feature>
<protein>
    <recommendedName>
        <fullName evidence="1">Right handed beta helix domain-containing protein</fullName>
    </recommendedName>
</protein>
<name>X1VAQ8_9ZZZZ</name>
<feature type="domain" description="Right handed beta helix" evidence="1">
    <location>
        <begin position="91"/>
        <end position="223"/>
    </location>
</feature>
<dbReference type="SUPFAM" id="SSF51126">
    <property type="entry name" value="Pectin lyase-like"/>
    <property type="match status" value="1"/>
</dbReference>
<evidence type="ECO:0000259" key="1">
    <source>
        <dbReference type="Pfam" id="PF13229"/>
    </source>
</evidence>
<dbReference type="AlphaFoldDB" id="X1VAQ8"/>
<evidence type="ECO:0000313" key="2">
    <source>
        <dbReference type="EMBL" id="GAJ10376.1"/>
    </source>
</evidence>